<dbReference type="Proteomes" id="UP000092213">
    <property type="component" value="Chromosome"/>
</dbReference>
<dbReference type="SUPFAM" id="SSF89796">
    <property type="entry name" value="CoA-transferase family III (CaiB/BaiF)"/>
    <property type="match status" value="1"/>
</dbReference>
<sequence length="407" mass="43315">MSGALHGVKVLDLSRVFSGPWAAQMLADFGADVIKVERPGRGDDVRHQGYPLPAADGSPSSETSSFVAMNRGKRSLTVDIARPQGQALVRRLARKADVVIENFKAGDLRRYGLDHESLARENPRLVYCSITGFGQDGPYSHLPGYDPIFQSMSGLMSVTGVPDGEPGAGPVKVGYSVSDLTAGFYAVCAILAALRHRDQVSGQGQHIDLALLDAQIAAMSHIGMNYLASGTPPARMGSASAITAPFRAFACRDGHLMVAVGNDTQFQAFCEAIGLPGLAADARFATNPLRAAAQAELSALIEPAMRVRTVAEWNDALGRAKVPCGPIYSLHQVFEDPQVRHRGMLGRMAHPCLGSMPFIRNPIRFSATPVRAGLPPPMLGEHTAAVLAAELGMSDAEIARLREEGIV</sequence>
<dbReference type="PANTHER" id="PTHR48207:SF3">
    <property type="entry name" value="SUCCINATE--HYDROXYMETHYLGLUTARATE COA-TRANSFERASE"/>
    <property type="match status" value="1"/>
</dbReference>
<name>A0A193FZR1_9BORD</name>
<dbReference type="RefSeq" id="WP_066670692.1">
    <property type="nucleotide sequence ID" value="NZ_CP016171.1"/>
</dbReference>
<dbReference type="Gene3D" id="3.40.50.10540">
    <property type="entry name" value="Crotonobetainyl-coa:carnitine coa-transferase, domain 1"/>
    <property type="match status" value="1"/>
</dbReference>
<keyword evidence="1 3" id="KW-0808">Transferase</keyword>
<dbReference type="PANTHER" id="PTHR48207">
    <property type="entry name" value="SUCCINATE--HYDROXYMETHYLGLUTARATE COA-TRANSFERASE"/>
    <property type="match status" value="1"/>
</dbReference>
<evidence type="ECO:0000313" key="3">
    <source>
        <dbReference type="EMBL" id="ANN72878.1"/>
    </source>
</evidence>
<reference evidence="3 4" key="1">
    <citation type="submission" date="2016-06" db="EMBL/GenBank/DDBJ databases">
        <title>Complete genome sequences of Bordetella bronchialis and Bordetella flabilis.</title>
        <authorList>
            <person name="LiPuma J.J."/>
            <person name="Spilker T."/>
        </authorList>
    </citation>
    <scope>NUCLEOTIDE SEQUENCE [LARGE SCALE GENOMIC DNA]</scope>
    <source>
        <strain evidence="3 4">AU17976</strain>
    </source>
</reference>
<protein>
    <submittedName>
        <fullName evidence="3">CoA-transferase</fullName>
    </submittedName>
</protein>
<gene>
    <name evidence="3" type="ORF">BAU08_17345</name>
</gene>
<dbReference type="InterPro" id="IPR003673">
    <property type="entry name" value="CoA-Trfase_fam_III"/>
</dbReference>
<evidence type="ECO:0000313" key="4">
    <source>
        <dbReference type="Proteomes" id="UP000092213"/>
    </source>
</evidence>
<dbReference type="Gene3D" id="3.30.1540.10">
    <property type="entry name" value="formyl-coa transferase, domain 3"/>
    <property type="match status" value="1"/>
</dbReference>
<dbReference type="STRING" id="463025.BAU08_17345"/>
<evidence type="ECO:0000256" key="1">
    <source>
        <dbReference type="ARBA" id="ARBA00022679"/>
    </source>
</evidence>
<dbReference type="AlphaFoldDB" id="A0A193FZR1"/>
<feature type="region of interest" description="Disordered" evidence="2">
    <location>
        <begin position="40"/>
        <end position="65"/>
    </location>
</feature>
<dbReference type="InterPro" id="IPR044855">
    <property type="entry name" value="CoA-Trfase_III_dom3_sf"/>
</dbReference>
<proteinExistence type="predicted"/>
<dbReference type="GO" id="GO:0008410">
    <property type="term" value="F:CoA-transferase activity"/>
    <property type="evidence" value="ECO:0007669"/>
    <property type="project" value="TreeGrafter"/>
</dbReference>
<dbReference type="InterPro" id="IPR023606">
    <property type="entry name" value="CoA-Trfase_III_dom_1_sf"/>
</dbReference>
<dbReference type="InterPro" id="IPR050483">
    <property type="entry name" value="CoA-transferase_III_domain"/>
</dbReference>
<evidence type="ECO:0000256" key="2">
    <source>
        <dbReference type="SAM" id="MobiDB-lite"/>
    </source>
</evidence>
<dbReference type="EMBL" id="CP016171">
    <property type="protein sequence ID" value="ANN72878.1"/>
    <property type="molecule type" value="Genomic_DNA"/>
</dbReference>
<dbReference type="Pfam" id="PF02515">
    <property type="entry name" value="CoA_transf_3"/>
    <property type="match status" value="1"/>
</dbReference>
<accession>A0A193FZR1</accession>
<organism evidence="3 4">
    <name type="scientific">Bordetella bronchialis</name>
    <dbReference type="NCBI Taxonomy" id="463025"/>
    <lineage>
        <taxon>Bacteria</taxon>
        <taxon>Pseudomonadati</taxon>
        <taxon>Pseudomonadota</taxon>
        <taxon>Betaproteobacteria</taxon>
        <taxon>Burkholderiales</taxon>
        <taxon>Alcaligenaceae</taxon>
        <taxon>Bordetella</taxon>
    </lineage>
</organism>